<evidence type="ECO:0000313" key="2">
    <source>
        <dbReference type="Proteomes" id="UP000741013"/>
    </source>
</evidence>
<protein>
    <submittedName>
        <fullName evidence="1">Class 3 adenylate cyclase</fullName>
    </submittedName>
</protein>
<sequence>MGEATVFIPGGSALRPHHRTILVFDVEGSTRRTDMAKARLRQTMYRLLDEALLAGGITPAHYDPPSDRGDGALVLVHPVAQAPKTALLNQVLPRLGELLAEQDAEHGFRLRVALHAGEVNYDEQGCFGESVDIAFRLLDAPEVKRRLRATGAPMILVVSPVIYQSVIRHGYEGIDPAAFKPLRQVQVAGIRHRGWVHLPDGSGSRTARLRRLSATA</sequence>
<dbReference type="RefSeq" id="WP_209665076.1">
    <property type="nucleotide sequence ID" value="NZ_JAGGMS010000001.1"/>
</dbReference>
<name>A0ABS4PS07_9PSEU</name>
<dbReference type="InterPro" id="IPR029787">
    <property type="entry name" value="Nucleotide_cyclase"/>
</dbReference>
<gene>
    <name evidence="1" type="ORF">JOM49_003211</name>
</gene>
<keyword evidence="2" id="KW-1185">Reference proteome</keyword>
<accession>A0ABS4PS07</accession>
<evidence type="ECO:0000313" key="1">
    <source>
        <dbReference type="EMBL" id="MBP2181685.1"/>
    </source>
</evidence>
<comment type="caution">
    <text evidence="1">The sequence shown here is derived from an EMBL/GenBank/DDBJ whole genome shotgun (WGS) entry which is preliminary data.</text>
</comment>
<dbReference type="Gene3D" id="3.30.70.1230">
    <property type="entry name" value="Nucleotide cyclase"/>
    <property type="match status" value="1"/>
</dbReference>
<dbReference type="SUPFAM" id="SSF55073">
    <property type="entry name" value="Nucleotide cyclase"/>
    <property type="match status" value="1"/>
</dbReference>
<organism evidence="1 2">
    <name type="scientific">Amycolatopsis magusensis</name>
    <dbReference type="NCBI Taxonomy" id="882444"/>
    <lineage>
        <taxon>Bacteria</taxon>
        <taxon>Bacillati</taxon>
        <taxon>Actinomycetota</taxon>
        <taxon>Actinomycetes</taxon>
        <taxon>Pseudonocardiales</taxon>
        <taxon>Pseudonocardiaceae</taxon>
        <taxon>Amycolatopsis</taxon>
    </lineage>
</organism>
<dbReference type="Proteomes" id="UP000741013">
    <property type="component" value="Unassembled WGS sequence"/>
</dbReference>
<dbReference type="EMBL" id="JAGGMS010000001">
    <property type="protein sequence ID" value="MBP2181685.1"/>
    <property type="molecule type" value="Genomic_DNA"/>
</dbReference>
<reference evidence="1 2" key="1">
    <citation type="submission" date="2021-03" db="EMBL/GenBank/DDBJ databases">
        <title>Sequencing the genomes of 1000 actinobacteria strains.</title>
        <authorList>
            <person name="Klenk H.-P."/>
        </authorList>
    </citation>
    <scope>NUCLEOTIDE SEQUENCE [LARGE SCALE GENOMIC DNA]</scope>
    <source>
        <strain evidence="1 2">DSM 45510</strain>
    </source>
</reference>
<proteinExistence type="predicted"/>